<evidence type="ECO:0000256" key="6">
    <source>
        <dbReference type="PIRSR" id="PIRSR001369-1"/>
    </source>
</evidence>
<dbReference type="AlphaFoldDB" id="A9FIW6"/>
<dbReference type="GO" id="GO:0006099">
    <property type="term" value="P:tricarboxylic acid cycle"/>
    <property type="evidence" value="ECO:0007669"/>
    <property type="project" value="UniProtKB-UniPathway"/>
</dbReference>
<dbReference type="HOGENOM" id="CLU_025068_2_1_7"/>
<evidence type="ECO:0000256" key="2">
    <source>
        <dbReference type="ARBA" id="ARBA00010566"/>
    </source>
</evidence>
<dbReference type="Proteomes" id="UP000002139">
    <property type="component" value="Chromosome"/>
</dbReference>
<dbReference type="GO" id="GO:0005975">
    <property type="term" value="P:carbohydrate metabolic process"/>
    <property type="evidence" value="ECO:0007669"/>
    <property type="project" value="TreeGrafter"/>
</dbReference>
<comment type="pathway">
    <text evidence="1">Carbohydrate metabolism; tricarboxylic acid cycle; isocitrate from oxaloacetate: step 1/2.</text>
</comment>
<evidence type="ECO:0000256" key="1">
    <source>
        <dbReference type="ARBA" id="ARBA00004751"/>
    </source>
</evidence>
<evidence type="ECO:0000256" key="5">
    <source>
        <dbReference type="PIRNR" id="PIRNR001369"/>
    </source>
</evidence>
<accession>A9FIW6</accession>
<dbReference type="BioCyc" id="SCEL448385:SCE_RS08940-MONOMER"/>
<dbReference type="NCBIfam" id="NF009005">
    <property type="entry name" value="PRK12350.1"/>
    <property type="match status" value="1"/>
</dbReference>
<comment type="similarity">
    <text evidence="2 5">Belongs to the citrate synthase family.</text>
</comment>
<dbReference type="Gene3D" id="1.10.230.10">
    <property type="entry name" value="Cytochrome P450-Terp, domain 2"/>
    <property type="match status" value="1"/>
</dbReference>
<protein>
    <recommendedName>
        <fullName evidence="5">Citrate synthase</fullName>
    </recommendedName>
</protein>
<feature type="active site" evidence="6">
    <location>
        <position position="285"/>
    </location>
</feature>
<dbReference type="InterPro" id="IPR016142">
    <property type="entry name" value="Citrate_synth-like_lrg_a-sub"/>
</dbReference>
<evidence type="ECO:0000256" key="3">
    <source>
        <dbReference type="ARBA" id="ARBA00022679"/>
    </source>
</evidence>
<comment type="catalytic activity">
    <reaction evidence="4">
        <text>oxaloacetate + acetyl-CoA + H2O = citrate + CoA + H(+)</text>
        <dbReference type="Rhea" id="RHEA:16845"/>
        <dbReference type="ChEBI" id="CHEBI:15377"/>
        <dbReference type="ChEBI" id="CHEBI:15378"/>
        <dbReference type="ChEBI" id="CHEBI:16452"/>
        <dbReference type="ChEBI" id="CHEBI:16947"/>
        <dbReference type="ChEBI" id="CHEBI:57287"/>
        <dbReference type="ChEBI" id="CHEBI:57288"/>
        <dbReference type="EC" id="2.3.3.16"/>
    </reaction>
</comment>
<dbReference type="SUPFAM" id="SSF48256">
    <property type="entry name" value="Citrate synthase"/>
    <property type="match status" value="1"/>
</dbReference>
<evidence type="ECO:0000256" key="4">
    <source>
        <dbReference type="ARBA" id="ARBA00049288"/>
    </source>
</evidence>
<dbReference type="UniPathway" id="UPA00223">
    <property type="reaction ID" value="UER00717"/>
</dbReference>
<dbReference type="eggNOG" id="COG0372">
    <property type="taxonomic scope" value="Bacteria"/>
</dbReference>
<dbReference type="InterPro" id="IPR024176">
    <property type="entry name" value="Citrate_synthase_bac-typ"/>
</dbReference>
<dbReference type="InterPro" id="IPR036969">
    <property type="entry name" value="Citrate_synthase_sf"/>
</dbReference>
<sequence>MVDCTIKVDQLRAVPKMSSAEVIGMRDVAAPLASGLEGVVVAETRLSEVDGERGKLTLAGHDVEELAGGGGVTFEDACGLLWGGALPGAAERESLRRAIAEGRTRAFALLGRLGDALQAGDGMDAIRAAVAHLSGDVSPAAIAGAVATFAAAWARRRAGEAPVAPDPALRLSADYLRMARGAAASEAEVRELDTYLVTVSDHGMNASTFTARVVTSTGSDAISAVVAAIGALKGPLHGGAPGPVLDMLDAIAAKAGEGGAPPPGCAERWIQAELAAGRRIMGMGHRIYRVRDPRAAVLERAIERLERTAGGARSARLALAREVERAAEAALRARHPDRPLRANVEFYTAVLLDALGLPRALFAPTFAVGRVAGWCAHIDEQRRAGRLIRPSSRYIGGVPGAAAPPH</sequence>
<dbReference type="PRINTS" id="PR00143">
    <property type="entry name" value="CITRTSNTHASE"/>
</dbReference>
<dbReference type="PANTHER" id="PTHR11739">
    <property type="entry name" value="CITRATE SYNTHASE"/>
    <property type="match status" value="1"/>
</dbReference>
<dbReference type="GO" id="GO:0005829">
    <property type="term" value="C:cytosol"/>
    <property type="evidence" value="ECO:0007669"/>
    <property type="project" value="TreeGrafter"/>
</dbReference>
<proteinExistence type="inferred from homology"/>
<dbReference type="InterPro" id="IPR002020">
    <property type="entry name" value="Citrate_synthase"/>
</dbReference>
<keyword evidence="8" id="KW-1185">Reference proteome</keyword>
<gene>
    <name evidence="7" type="primary">cis1</name>
    <name evidence="7" type="ordered locus">sce1738</name>
</gene>
<dbReference type="GO" id="GO:0036440">
    <property type="term" value="F:citrate synthase activity"/>
    <property type="evidence" value="ECO:0007669"/>
    <property type="project" value="UniProtKB-EC"/>
</dbReference>
<name>A9FIW6_SORC5</name>
<dbReference type="STRING" id="448385.sce1738"/>
<dbReference type="PANTHER" id="PTHR11739:SF23">
    <property type="entry name" value="CITRATE SYNTHASE 2-RELATED"/>
    <property type="match status" value="1"/>
</dbReference>
<dbReference type="Pfam" id="PF00285">
    <property type="entry name" value="Citrate_synt"/>
    <property type="match status" value="1"/>
</dbReference>
<evidence type="ECO:0000313" key="8">
    <source>
        <dbReference type="Proteomes" id="UP000002139"/>
    </source>
</evidence>
<organism evidence="7 8">
    <name type="scientific">Sorangium cellulosum (strain So ce56)</name>
    <name type="common">Polyangium cellulosum (strain So ce56)</name>
    <dbReference type="NCBI Taxonomy" id="448385"/>
    <lineage>
        <taxon>Bacteria</taxon>
        <taxon>Pseudomonadati</taxon>
        <taxon>Myxococcota</taxon>
        <taxon>Polyangia</taxon>
        <taxon>Polyangiales</taxon>
        <taxon>Polyangiaceae</taxon>
        <taxon>Sorangium</taxon>
    </lineage>
</organism>
<dbReference type="InterPro" id="IPR016143">
    <property type="entry name" value="Citrate_synth-like_sm_a-sub"/>
</dbReference>
<feature type="active site" evidence="6">
    <location>
        <position position="345"/>
    </location>
</feature>
<dbReference type="EMBL" id="AM746676">
    <property type="protein sequence ID" value="CAN91895.1"/>
    <property type="molecule type" value="Genomic_DNA"/>
</dbReference>
<keyword evidence="7" id="KW-0012">Acyltransferase</keyword>
<dbReference type="PIRSF" id="PIRSF001369">
    <property type="entry name" value="Citrate_synth"/>
    <property type="match status" value="1"/>
</dbReference>
<evidence type="ECO:0000313" key="7">
    <source>
        <dbReference type="EMBL" id="CAN91895.1"/>
    </source>
</evidence>
<dbReference type="Gene3D" id="1.10.580.10">
    <property type="entry name" value="Citrate Synthase, domain 1"/>
    <property type="match status" value="1"/>
</dbReference>
<keyword evidence="3 5" id="KW-0808">Transferase</keyword>
<reference evidence="7 8" key="1">
    <citation type="journal article" date="2007" name="Nat. Biotechnol.">
        <title>Complete genome sequence of the myxobacterium Sorangium cellulosum.</title>
        <authorList>
            <person name="Schneiker S."/>
            <person name="Perlova O."/>
            <person name="Kaiser O."/>
            <person name="Gerth K."/>
            <person name="Alici A."/>
            <person name="Altmeyer M.O."/>
            <person name="Bartels D."/>
            <person name="Bekel T."/>
            <person name="Beyer S."/>
            <person name="Bode E."/>
            <person name="Bode H.B."/>
            <person name="Bolten C.J."/>
            <person name="Choudhuri J.V."/>
            <person name="Doss S."/>
            <person name="Elnakady Y.A."/>
            <person name="Frank B."/>
            <person name="Gaigalat L."/>
            <person name="Goesmann A."/>
            <person name="Groeger C."/>
            <person name="Gross F."/>
            <person name="Jelsbak L."/>
            <person name="Jelsbak L."/>
            <person name="Kalinowski J."/>
            <person name="Kegler C."/>
            <person name="Knauber T."/>
            <person name="Konietzny S."/>
            <person name="Kopp M."/>
            <person name="Krause L."/>
            <person name="Krug D."/>
            <person name="Linke B."/>
            <person name="Mahmud T."/>
            <person name="Martinez-Arias R."/>
            <person name="McHardy A.C."/>
            <person name="Merai M."/>
            <person name="Meyer F."/>
            <person name="Mormann S."/>
            <person name="Munoz-Dorado J."/>
            <person name="Perez J."/>
            <person name="Pradella S."/>
            <person name="Rachid S."/>
            <person name="Raddatz G."/>
            <person name="Rosenau F."/>
            <person name="Rueckert C."/>
            <person name="Sasse F."/>
            <person name="Scharfe M."/>
            <person name="Schuster S.C."/>
            <person name="Suen G."/>
            <person name="Treuner-Lange A."/>
            <person name="Velicer G.J."/>
            <person name="Vorholter F.-J."/>
            <person name="Weissman K.J."/>
            <person name="Welch R.D."/>
            <person name="Wenzel S.C."/>
            <person name="Whitworth D.E."/>
            <person name="Wilhelm S."/>
            <person name="Wittmann C."/>
            <person name="Bloecker H."/>
            <person name="Puehler A."/>
            <person name="Mueller R."/>
        </authorList>
    </citation>
    <scope>NUCLEOTIDE SEQUENCE [LARGE SCALE GENOMIC DNA]</scope>
    <source>
        <strain evidence="8">So ce56</strain>
    </source>
</reference>
<dbReference type="KEGG" id="scl:sce1738"/>